<dbReference type="InterPro" id="IPR058419">
    <property type="entry name" value="DUF8106"/>
</dbReference>
<dbReference type="Pfam" id="PF26408">
    <property type="entry name" value="DUF8106"/>
    <property type="match status" value="1"/>
</dbReference>
<organism evidence="2 3">
    <name type="scientific">Halobaculum marinum</name>
    <dbReference type="NCBI Taxonomy" id="3031996"/>
    <lineage>
        <taxon>Archaea</taxon>
        <taxon>Methanobacteriati</taxon>
        <taxon>Methanobacteriota</taxon>
        <taxon>Stenosarchaea group</taxon>
        <taxon>Halobacteria</taxon>
        <taxon>Halobacteriales</taxon>
        <taxon>Haloferacaceae</taxon>
        <taxon>Halobaculum</taxon>
    </lineage>
</organism>
<sequence>MTTTQTTRPPPKALLYCPDCWHAALPTGDWLVQSSPVGEAVVCPDCGTVVTVRRAGPVPA</sequence>
<comment type="caution">
    <text evidence="2">The sequence shown here is derived from an EMBL/GenBank/DDBJ whole genome shotgun (WGS) entry which is preliminary data.</text>
</comment>
<dbReference type="EMBL" id="JBHTAG010000002">
    <property type="protein sequence ID" value="MFC7097127.1"/>
    <property type="molecule type" value="Genomic_DNA"/>
</dbReference>
<accession>A0ABD5WU77</accession>
<evidence type="ECO:0000313" key="2">
    <source>
        <dbReference type="EMBL" id="MFC7097127.1"/>
    </source>
</evidence>
<dbReference type="AlphaFoldDB" id="A0ABD5WU77"/>
<dbReference type="GeneID" id="79268973"/>
<dbReference type="RefSeq" id="WP_276238398.1">
    <property type="nucleotide sequence ID" value="NZ_CP119989.1"/>
</dbReference>
<evidence type="ECO:0000313" key="3">
    <source>
        <dbReference type="Proteomes" id="UP001596388"/>
    </source>
</evidence>
<reference evidence="2 3" key="1">
    <citation type="journal article" date="2019" name="Int. J. Syst. Evol. Microbiol.">
        <title>The Global Catalogue of Microorganisms (GCM) 10K type strain sequencing project: providing services to taxonomists for standard genome sequencing and annotation.</title>
        <authorList>
            <consortium name="The Broad Institute Genomics Platform"/>
            <consortium name="The Broad Institute Genome Sequencing Center for Infectious Disease"/>
            <person name="Wu L."/>
            <person name="Ma J."/>
        </authorList>
    </citation>
    <scope>NUCLEOTIDE SEQUENCE [LARGE SCALE GENOMIC DNA]</scope>
    <source>
        <strain evidence="2 3">DT55</strain>
    </source>
</reference>
<protein>
    <recommendedName>
        <fullName evidence="1">DUF8106 domain-containing protein</fullName>
    </recommendedName>
</protein>
<gene>
    <name evidence="2" type="ORF">ACFQKD_07395</name>
</gene>
<evidence type="ECO:0000259" key="1">
    <source>
        <dbReference type="Pfam" id="PF26408"/>
    </source>
</evidence>
<name>A0ABD5WU77_9EURY</name>
<proteinExistence type="predicted"/>
<feature type="domain" description="DUF8106" evidence="1">
    <location>
        <begin position="11"/>
        <end position="53"/>
    </location>
</feature>
<keyword evidence="3" id="KW-1185">Reference proteome</keyword>
<dbReference type="Proteomes" id="UP001596388">
    <property type="component" value="Unassembled WGS sequence"/>
</dbReference>